<keyword evidence="6" id="KW-1185">Reference proteome</keyword>
<dbReference type="GO" id="GO:0003743">
    <property type="term" value="F:translation initiation factor activity"/>
    <property type="evidence" value="ECO:0007669"/>
    <property type="project" value="UniProtKB-KW"/>
</dbReference>
<dbReference type="Pfam" id="PF05091">
    <property type="entry name" value="eIF-3_zeta"/>
    <property type="match status" value="1"/>
</dbReference>
<dbReference type="PANTHER" id="PTHR12399:SF0">
    <property type="entry name" value="EUKARYOTIC TRANSLATION INITIATION FACTOR 3 SUBUNIT D"/>
    <property type="match status" value="1"/>
</dbReference>
<evidence type="ECO:0000256" key="2">
    <source>
        <dbReference type="ARBA" id="ARBA00022540"/>
    </source>
</evidence>
<keyword evidence="3" id="KW-0694">RNA-binding</keyword>
<evidence type="ECO:0000313" key="6">
    <source>
        <dbReference type="Proteomes" id="UP000714618"/>
    </source>
</evidence>
<accession>A0A9N8K4M5</accession>
<evidence type="ECO:0000256" key="1">
    <source>
        <dbReference type="ARBA" id="ARBA00022490"/>
    </source>
</evidence>
<proteinExistence type="predicted"/>
<dbReference type="AlphaFoldDB" id="A0A9N8K4M5"/>
<dbReference type="InterPro" id="IPR007783">
    <property type="entry name" value="eIF3d"/>
</dbReference>
<evidence type="ECO:0000256" key="3">
    <source>
        <dbReference type="ARBA" id="ARBA00022884"/>
    </source>
</evidence>
<dbReference type="OrthoDB" id="16538at2759"/>
<dbReference type="EMBL" id="CAIJEO010000007">
    <property type="protein sequence ID" value="CAD0096954.1"/>
    <property type="molecule type" value="Genomic_DNA"/>
</dbReference>
<organism evidence="5 6">
    <name type="scientific">Aureobasidium mustum</name>
    <dbReference type="NCBI Taxonomy" id="2773714"/>
    <lineage>
        <taxon>Eukaryota</taxon>
        <taxon>Fungi</taxon>
        <taxon>Dikarya</taxon>
        <taxon>Ascomycota</taxon>
        <taxon>Pezizomycotina</taxon>
        <taxon>Dothideomycetes</taxon>
        <taxon>Dothideomycetidae</taxon>
        <taxon>Dothideales</taxon>
        <taxon>Saccotheciaceae</taxon>
        <taxon>Aureobasidium</taxon>
    </lineage>
</organism>
<evidence type="ECO:0000313" key="5">
    <source>
        <dbReference type="EMBL" id="CAD0096954.1"/>
    </source>
</evidence>
<comment type="caution">
    <text evidence="5">The sequence shown here is derived from an EMBL/GenBank/DDBJ whole genome shotgun (WGS) entry which is preliminary data.</text>
</comment>
<evidence type="ECO:0000256" key="4">
    <source>
        <dbReference type="ARBA" id="ARBA00022917"/>
    </source>
</evidence>
<keyword evidence="2" id="KW-0396">Initiation factor</keyword>
<reference evidence="5" key="1">
    <citation type="submission" date="2020-06" db="EMBL/GenBank/DDBJ databases">
        <authorList>
            <person name="Onetto C."/>
        </authorList>
    </citation>
    <scope>NUCLEOTIDE SEQUENCE</scope>
</reference>
<name>A0A9N8K4M5_9PEZI</name>
<dbReference type="PANTHER" id="PTHR12399">
    <property type="entry name" value="EUKARYOTIC TRANSLATION INITIATION FACTOR 3 SUBUNIT 7"/>
    <property type="match status" value="1"/>
</dbReference>
<keyword evidence="4" id="KW-0648">Protein biosynthesis</keyword>
<dbReference type="GO" id="GO:0005852">
    <property type="term" value="C:eukaryotic translation initiation factor 3 complex"/>
    <property type="evidence" value="ECO:0007669"/>
    <property type="project" value="InterPro"/>
</dbReference>
<evidence type="ECO:0008006" key="7">
    <source>
        <dbReference type="Google" id="ProtNLM"/>
    </source>
</evidence>
<keyword evidence="1" id="KW-0963">Cytoplasm</keyword>
<dbReference type="Proteomes" id="UP000714618">
    <property type="component" value="Unassembled WGS sequence"/>
</dbReference>
<protein>
    <recommendedName>
        <fullName evidence="7">Eukaryotic translation initiation factor 3 subunit D</fullName>
    </recommendedName>
</protein>
<sequence length="106" mass="12217">MICTRKEAIANNYYSFVSRVNPKTANDHVILGVLGYKPREFAAQMNLNLNNGWAIVRTFVDMVMSQDEDEAKFVLVKDPNKPTIRLYNVPRDTFEEEEEMAGIDEE</sequence>
<dbReference type="GO" id="GO:0003723">
    <property type="term" value="F:RNA binding"/>
    <property type="evidence" value="ECO:0007669"/>
    <property type="project" value="UniProtKB-KW"/>
</dbReference>
<gene>
    <name evidence="5" type="ORF">AWRI4233_LOCUS5985</name>
</gene>